<dbReference type="Pfam" id="PF12770">
    <property type="entry name" value="CHAT"/>
    <property type="match status" value="1"/>
</dbReference>
<dbReference type="InterPro" id="IPR024983">
    <property type="entry name" value="CHAT_dom"/>
</dbReference>
<dbReference type="eggNOG" id="KOG4626">
    <property type="taxonomic scope" value="Eukaryota"/>
</dbReference>
<feature type="region of interest" description="Disordered" evidence="1">
    <location>
        <begin position="457"/>
        <end position="477"/>
    </location>
</feature>
<sequence length="501" mass="55845">MAGKEPVEAIQLLELGRGIIADSHNDMRADVSDLSQQYPQIAREYIDLRDQLESQTDEAHDRIDQLSDTPKLTTYSGGQRYNLGQKLEEKIQLIREIPGFDRFLLPPTQEEFKAAAVGGPIVAINVSKYSCDALIIQDTSLRALHLPRLRSEDIRARAGALAGSELLGPDMLEWLWETVAGPVLDALGFLETPTTGDWPRIWWIPTGFLARFPIHTAGRHSSGSSDTVLDRAISSYSSSIKALIHSRQDRRGTIRTPPGSDSVVLLGMEKTPGHSTLPLVAQEIQQLERLFHTSKQLLRIRQPRPFRKDVLVAVRDCKIFHFAGHGLSDPLDPSRSALLLSDEPLTVASLFETNLHSRKPFLAYLSACSTGQVKHDELLDEGLHMIGACQLAGFRHVVGTLWEVNDKSCVDVAVMTYEWMQKRDMSDESVSEGLHHACRKLRGQWIEENAVRAAVSRGDRQGQKLGAHQPHLPHGNLGEARDVEAVDDVPLYWVPYVHFGI</sequence>
<dbReference type="STRING" id="1287681.M7TPT2"/>
<dbReference type="Proteomes" id="UP000012174">
    <property type="component" value="Unassembled WGS sequence"/>
</dbReference>
<dbReference type="OrthoDB" id="9991317at2759"/>
<dbReference type="KEGG" id="ela:UCREL1_4281"/>
<gene>
    <name evidence="3" type="ORF">UCREL1_4281</name>
</gene>
<dbReference type="OMA" id="ARIHYSS"/>
<reference evidence="4" key="1">
    <citation type="journal article" date="2013" name="Genome Announc.">
        <title>Draft genome sequence of the grapevine dieback fungus Eutypa lata UCR-EL1.</title>
        <authorList>
            <person name="Blanco-Ulate B."/>
            <person name="Rolshausen P.E."/>
            <person name="Cantu D."/>
        </authorList>
    </citation>
    <scope>NUCLEOTIDE SEQUENCE [LARGE SCALE GENOMIC DNA]</scope>
    <source>
        <strain evidence="4">UCR-EL1</strain>
    </source>
</reference>
<evidence type="ECO:0000313" key="3">
    <source>
        <dbReference type="EMBL" id="EMR68700.1"/>
    </source>
</evidence>
<dbReference type="AlphaFoldDB" id="M7TPT2"/>
<evidence type="ECO:0000259" key="2">
    <source>
        <dbReference type="Pfam" id="PF12770"/>
    </source>
</evidence>
<name>M7TPT2_EUTLA</name>
<accession>M7TPT2</accession>
<proteinExistence type="predicted"/>
<evidence type="ECO:0000313" key="4">
    <source>
        <dbReference type="Proteomes" id="UP000012174"/>
    </source>
</evidence>
<keyword evidence="4" id="KW-1185">Reference proteome</keyword>
<dbReference type="HOGENOM" id="CLU_001305_5_2_1"/>
<protein>
    <submittedName>
        <fullName evidence="3">Putative tpr domain-containing protein</fullName>
    </submittedName>
</protein>
<feature type="domain" description="CHAT" evidence="2">
    <location>
        <begin position="171"/>
        <end position="500"/>
    </location>
</feature>
<evidence type="ECO:0000256" key="1">
    <source>
        <dbReference type="SAM" id="MobiDB-lite"/>
    </source>
</evidence>
<organism evidence="3 4">
    <name type="scientific">Eutypa lata (strain UCR-EL1)</name>
    <name type="common">Grapevine dieback disease fungus</name>
    <name type="synonym">Eutypa armeniacae</name>
    <dbReference type="NCBI Taxonomy" id="1287681"/>
    <lineage>
        <taxon>Eukaryota</taxon>
        <taxon>Fungi</taxon>
        <taxon>Dikarya</taxon>
        <taxon>Ascomycota</taxon>
        <taxon>Pezizomycotina</taxon>
        <taxon>Sordariomycetes</taxon>
        <taxon>Xylariomycetidae</taxon>
        <taxon>Xylariales</taxon>
        <taxon>Diatrypaceae</taxon>
        <taxon>Eutypa</taxon>
    </lineage>
</organism>
<dbReference type="EMBL" id="KB706192">
    <property type="protein sequence ID" value="EMR68700.1"/>
    <property type="molecule type" value="Genomic_DNA"/>
</dbReference>